<dbReference type="RefSeq" id="WP_160961732.1">
    <property type="nucleotide sequence ID" value="NZ_WVUD01000024.1"/>
</dbReference>
<dbReference type="Proteomes" id="UP000482487">
    <property type="component" value="Unassembled WGS sequence"/>
</dbReference>
<name>A0A7C9ILP5_9BACT</name>
<protein>
    <submittedName>
        <fullName evidence="1">Uncharacterized protein</fullName>
    </submittedName>
</protein>
<gene>
    <name evidence="1" type="ORF">GTA51_13075</name>
</gene>
<proteinExistence type="predicted"/>
<evidence type="ECO:0000313" key="1">
    <source>
        <dbReference type="EMBL" id="MYL84061.1"/>
    </source>
</evidence>
<dbReference type="EMBL" id="WVUD01000024">
    <property type="protein sequence ID" value="MYL84061.1"/>
    <property type="molecule type" value="Genomic_DNA"/>
</dbReference>
<evidence type="ECO:0000313" key="2">
    <source>
        <dbReference type="Proteomes" id="UP000482487"/>
    </source>
</evidence>
<dbReference type="AlphaFoldDB" id="A0A7C9ILP5"/>
<organism evidence="1 2">
    <name type="scientific">Solidesulfovibrio aerotolerans</name>
    <dbReference type="NCBI Taxonomy" id="295255"/>
    <lineage>
        <taxon>Bacteria</taxon>
        <taxon>Pseudomonadati</taxon>
        <taxon>Thermodesulfobacteriota</taxon>
        <taxon>Desulfovibrionia</taxon>
        <taxon>Desulfovibrionales</taxon>
        <taxon>Desulfovibrionaceae</taxon>
        <taxon>Solidesulfovibrio</taxon>
    </lineage>
</organism>
<sequence length="136" mass="15596">MCKSKQKTIESLLDSMVFKDFLLSLLTMKTFYPETWYKSYDAKLLLDALEYHISRLSGTDKFAANPVGLGALEIVYQERVDGQAWPTYGQILTALKNDIIMHWDGHPVKRRTLEDLNREADEAEGLVYTQENSKSS</sequence>
<keyword evidence="2" id="KW-1185">Reference proteome</keyword>
<accession>A0A7C9ILP5</accession>
<reference evidence="1 2" key="1">
    <citation type="submission" date="2020-01" db="EMBL/GenBank/DDBJ databases">
        <title>Genome sequence of Desulfovibrio aerotolerans DSM 16695(T).</title>
        <authorList>
            <person name="Karnachuk O."/>
            <person name="Avakyan M."/>
            <person name="Mardanov A."/>
            <person name="Kadnikov V."/>
            <person name="Ravin N."/>
        </authorList>
    </citation>
    <scope>NUCLEOTIDE SEQUENCE [LARGE SCALE GENOMIC DNA]</scope>
    <source>
        <strain evidence="1 2">DSM 16695</strain>
    </source>
</reference>
<comment type="caution">
    <text evidence="1">The sequence shown here is derived from an EMBL/GenBank/DDBJ whole genome shotgun (WGS) entry which is preliminary data.</text>
</comment>